<organism evidence="2 3">
    <name type="scientific">Actinocorallia libanotica</name>
    <dbReference type="NCBI Taxonomy" id="46162"/>
    <lineage>
        <taxon>Bacteria</taxon>
        <taxon>Bacillati</taxon>
        <taxon>Actinomycetota</taxon>
        <taxon>Actinomycetes</taxon>
        <taxon>Streptosporangiales</taxon>
        <taxon>Thermomonosporaceae</taxon>
        <taxon>Actinocorallia</taxon>
    </lineage>
</organism>
<protein>
    <submittedName>
        <fullName evidence="2">Uncharacterized protein</fullName>
    </submittedName>
</protein>
<keyword evidence="1" id="KW-1133">Transmembrane helix</keyword>
<evidence type="ECO:0000313" key="2">
    <source>
        <dbReference type="EMBL" id="GAA0947080.1"/>
    </source>
</evidence>
<keyword evidence="1" id="KW-0812">Transmembrane</keyword>
<feature type="transmembrane region" description="Helical" evidence="1">
    <location>
        <begin position="224"/>
        <end position="245"/>
    </location>
</feature>
<dbReference type="EMBL" id="BAAAHH010000006">
    <property type="protein sequence ID" value="GAA0947080.1"/>
    <property type="molecule type" value="Genomic_DNA"/>
</dbReference>
<keyword evidence="3" id="KW-1185">Reference proteome</keyword>
<feature type="transmembrane region" description="Helical" evidence="1">
    <location>
        <begin position="251"/>
        <end position="272"/>
    </location>
</feature>
<dbReference type="Proteomes" id="UP001500665">
    <property type="component" value="Unassembled WGS sequence"/>
</dbReference>
<feature type="transmembrane region" description="Helical" evidence="1">
    <location>
        <begin position="392"/>
        <end position="409"/>
    </location>
</feature>
<keyword evidence="1" id="KW-0472">Membrane</keyword>
<feature type="transmembrane region" description="Helical" evidence="1">
    <location>
        <begin position="415"/>
        <end position="438"/>
    </location>
</feature>
<gene>
    <name evidence="2" type="ORF">GCM10009550_22250</name>
</gene>
<reference evidence="3" key="1">
    <citation type="journal article" date="2019" name="Int. J. Syst. Evol. Microbiol.">
        <title>The Global Catalogue of Microorganisms (GCM) 10K type strain sequencing project: providing services to taxonomists for standard genome sequencing and annotation.</title>
        <authorList>
            <consortium name="The Broad Institute Genomics Platform"/>
            <consortium name="The Broad Institute Genome Sequencing Center for Infectious Disease"/>
            <person name="Wu L."/>
            <person name="Ma J."/>
        </authorList>
    </citation>
    <scope>NUCLEOTIDE SEQUENCE [LARGE SCALE GENOMIC DNA]</scope>
    <source>
        <strain evidence="3">JCM 10696</strain>
    </source>
</reference>
<evidence type="ECO:0000313" key="3">
    <source>
        <dbReference type="Proteomes" id="UP001500665"/>
    </source>
</evidence>
<evidence type="ECO:0000256" key="1">
    <source>
        <dbReference type="SAM" id="Phobius"/>
    </source>
</evidence>
<name>A0ABP4B795_9ACTN</name>
<dbReference type="RefSeq" id="WP_344239553.1">
    <property type="nucleotide sequence ID" value="NZ_BAAAHH010000006.1"/>
</dbReference>
<proteinExistence type="predicted"/>
<accession>A0ABP4B795</accession>
<comment type="caution">
    <text evidence="2">The sequence shown here is derived from an EMBL/GenBank/DDBJ whole genome shotgun (WGS) entry which is preliminary data.</text>
</comment>
<sequence length="662" mass="74925">MTEPGSTTEPGAAEGNYAGDFAHVGVQATTVHGDVNYYSSPVDASPKVKFATGVRLLEGGMPGKARQLIHEAVVDGHTGNKVCFHWQLALLSGRTWHEMPHEDIMRLRQAPTICRVTAGDSWADGVEIVHRLLNSVQQGNTDPGPLLKDFDELYDPQRAMILRHLELFLDGPLKNQMWHRALQDARRDQMDGDRADRVWKFFHPEPANPRQQEPRPPNIPVGTWVRAVVATVVLAVVLLHIGYLLVRGLQVYALAVYLLSIAGGCLAARGGLEWRFRTERCRAKDQEYAAPRTRTAQPPPGGFANKVDQSFRRYFGRYVPRQTDRATWLAETAGIRKSLRDEIVEVYREQRIGVERISWLIRYRVSEVRKQWENGTLFAYRYELATPLSTKILTLIGLAITVFGGSQVMESAMRLAPLSAARSTALALAAGVITALAWQHIILEYRRYAADKAEATRTQEGCQAAYERWKQKLADKPTDLEMAAWLDRDRKVLLNEALRHYGLSMSDIIAHAFIETPGPRTKRARVQNGPWRYSRYRLFLFLLTSDGIRQLSSELDFERGTLHGWNRVNYRYEAVAAVRVHQPNDDECRFELTLVNGEQIKFNVLTPGQEELQMNEAHGAVSEVTLDAAGFHHTLHVMEGIAAEGKQWIKQERRRQSKQNVA</sequence>